<organism evidence="12 13">
    <name type="scientific">Lophium mytilinum</name>
    <dbReference type="NCBI Taxonomy" id="390894"/>
    <lineage>
        <taxon>Eukaryota</taxon>
        <taxon>Fungi</taxon>
        <taxon>Dikarya</taxon>
        <taxon>Ascomycota</taxon>
        <taxon>Pezizomycotina</taxon>
        <taxon>Dothideomycetes</taxon>
        <taxon>Pleosporomycetidae</taxon>
        <taxon>Mytilinidiales</taxon>
        <taxon>Mytilinidiaceae</taxon>
        <taxon>Lophium</taxon>
    </lineage>
</organism>
<evidence type="ECO:0000256" key="10">
    <source>
        <dbReference type="ARBA" id="ARBA00032062"/>
    </source>
</evidence>
<dbReference type="AlphaFoldDB" id="A0A6A6QEY5"/>
<keyword evidence="6 11" id="KW-0812">Transmembrane</keyword>
<dbReference type="PANTHER" id="PTHR12154">
    <property type="entry name" value="GLYCOSYL TRANSFERASE-RELATED"/>
    <property type="match status" value="1"/>
</dbReference>
<evidence type="ECO:0000256" key="2">
    <source>
        <dbReference type="ARBA" id="ARBA00004590"/>
    </source>
</evidence>
<feature type="transmembrane region" description="Helical" evidence="11">
    <location>
        <begin position="6"/>
        <end position="31"/>
    </location>
</feature>
<comment type="subunit">
    <text evidence="4 11">Heterodimer with ALG13 to form a functional enzyme.</text>
</comment>
<accession>A0A6A6QEY5</accession>
<evidence type="ECO:0000256" key="6">
    <source>
        <dbReference type="ARBA" id="ARBA00022692"/>
    </source>
</evidence>
<dbReference type="GO" id="GO:0031965">
    <property type="term" value="C:nuclear membrane"/>
    <property type="evidence" value="ECO:0007669"/>
    <property type="project" value="UniProtKB-SubCell"/>
</dbReference>
<evidence type="ECO:0000256" key="3">
    <source>
        <dbReference type="ARBA" id="ARBA00009731"/>
    </source>
</evidence>
<keyword evidence="8 11" id="KW-1133">Transmembrane helix</keyword>
<keyword evidence="7 11" id="KW-0256">Endoplasmic reticulum</keyword>
<comment type="caution">
    <text evidence="11">Lacks conserved residue(s) required for the propagation of feature annotation.</text>
</comment>
<evidence type="ECO:0000256" key="4">
    <source>
        <dbReference type="ARBA" id="ARBA00011335"/>
    </source>
</evidence>
<feature type="transmembrane region" description="Helical" evidence="11">
    <location>
        <begin position="138"/>
        <end position="157"/>
    </location>
</feature>
<comment type="subcellular location">
    <subcellularLocation>
        <location evidence="1 11">Endoplasmic reticulum membrane</location>
        <topology evidence="1 11">Single-pass membrane protein</topology>
    </subcellularLocation>
    <subcellularLocation>
        <location evidence="2">Nucleus membrane</location>
        <topology evidence="2">Single-pass membrane protein</topology>
    </subcellularLocation>
</comment>
<evidence type="ECO:0000256" key="1">
    <source>
        <dbReference type="ARBA" id="ARBA00004389"/>
    </source>
</evidence>
<reference evidence="12" key="1">
    <citation type="journal article" date="2020" name="Stud. Mycol.">
        <title>101 Dothideomycetes genomes: a test case for predicting lifestyles and emergence of pathogens.</title>
        <authorList>
            <person name="Haridas S."/>
            <person name="Albert R."/>
            <person name="Binder M."/>
            <person name="Bloem J."/>
            <person name="Labutti K."/>
            <person name="Salamov A."/>
            <person name="Andreopoulos B."/>
            <person name="Baker S."/>
            <person name="Barry K."/>
            <person name="Bills G."/>
            <person name="Bluhm B."/>
            <person name="Cannon C."/>
            <person name="Castanera R."/>
            <person name="Culley D."/>
            <person name="Daum C."/>
            <person name="Ezra D."/>
            <person name="Gonzalez J."/>
            <person name="Henrissat B."/>
            <person name="Kuo A."/>
            <person name="Liang C."/>
            <person name="Lipzen A."/>
            <person name="Lutzoni F."/>
            <person name="Magnuson J."/>
            <person name="Mondo S."/>
            <person name="Nolan M."/>
            <person name="Ohm R."/>
            <person name="Pangilinan J."/>
            <person name="Park H.-J."/>
            <person name="Ramirez L."/>
            <person name="Alfaro M."/>
            <person name="Sun H."/>
            <person name="Tritt A."/>
            <person name="Yoshinaga Y."/>
            <person name="Zwiers L.-H."/>
            <person name="Turgeon B."/>
            <person name="Goodwin S."/>
            <person name="Spatafora J."/>
            <person name="Crous P."/>
            <person name="Grigoriev I."/>
        </authorList>
    </citation>
    <scope>NUCLEOTIDE SEQUENCE</scope>
    <source>
        <strain evidence="12">CBS 269.34</strain>
    </source>
</reference>
<name>A0A6A6QEY5_9PEZI</name>
<sequence>MPPTPLALLASPTFLLTTAFSLLLALTLRLLAILPPRPRRPTPRRIGAPTRLLVVLGSGGHTAEMLSALHGLNTQKYTHRTYVVSSGDDFSARKAAEFERGLEASGGEPAGGTEKANTGAGAYDIAVVPRARRVHQSLLTTPWSAGRCLWACLGVLLSANGKGKSGDGVGRGYPDLILTNGPATAVVVVLAAYVLRFFDVRGANSSGVMRTIYMESWARVTTLSLSGKLLLWVLKADRVLVQWEQLKGMGGRAEFLGVLV</sequence>
<dbReference type="EMBL" id="MU004196">
    <property type="protein sequence ID" value="KAF2490955.1"/>
    <property type="molecule type" value="Genomic_DNA"/>
</dbReference>
<keyword evidence="9 11" id="KW-0472">Membrane</keyword>
<evidence type="ECO:0000256" key="11">
    <source>
        <dbReference type="RuleBase" id="RU362127"/>
    </source>
</evidence>
<dbReference type="GO" id="GO:0006488">
    <property type="term" value="P:dolichol-linked oligosaccharide biosynthetic process"/>
    <property type="evidence" value="ECO:0007669"/>
    <property type="project" value="InterPro"/>
</dbReference>
<protein>
    <recommendedName>
        <fullName evidence="5 11">UDP-N-acetylglucosamine transferase subunit ALG14</fullName>
    </recommendedName>
    <alternativeName>
        <fullName evidence="10 11">Asparagine-linked glycosylation protein 14</fullName>
    </alternativeName>
</protein>
<dbReference type="Gene3D" id="3.40.50.2000">
    <property type="entry name" value="Glycogen Phosphorylase B"/>
    <property type="match status" value="1"/>
</dbReference>
<evidence type="ECO:0000256" key="5">
    <source>
        <dbReference type="ARBA" id="ARBA00017467"/>
    </source>
</evidence>
<evidence type="ECO:0000313" key="13">
    <source>
        <dbReference type="Proteomes" id="UP000799750"/>
    </source>
</evidence>
<dbReference type="InterPro" id="IPR013969">
    <property type="entry name" value="Oligosacch_biosynth_Alg14"/>
</dbReference>
<dbReference type="Proteomes" id="UP000799750">
    <property type="component" value="Unassembled WGS sequence"/>
</dbReference>
<proteinExistence type="inferred from homology"/>
<dbReference type="OrthoDB" id="17098at2759"/>
<comment type="similarity">
    <text evidence="3 11">Belongs to the ALG14 family.</text>
</comment>
<dbReference type="GO" id="GO:0004577">
    <property type="term" value="F:N-acetylglucosaminyldiphosphodolichol N-acetylglucosaminyltransferase activity"/>
    <property type="evidence" value="ECO:0007669"/>
    <property type="project" value="TreeGrafter"/>
</dbReference>
<gene>
    <name evidence="11" type="primary">ALG14</name>
    <name evidence="12" type="ORF">BU16DRAFT_585287</name>
</gene>
<evidence type="ECO:0000313" key="12">
    <source>
        <dbReference type="EMBL" id="KAF2490955.1"/>
    </source>
</evidence>
<evidence type="ECO:0000256" key="9">
    <source>
        <dbReference type="ARBA" id="ARBA00023136"/>
    </source>
</evidence>
<evidence type="ECO:0000256" key="7">
    <source>
        <dbReference type="ARBA" id="ARBA00022824"/>
    </source>
</evidence>
<feature type="transmembrane region" description="Helical" evidence="11">
    <location>
        <begin position="177"/>
        <end position="195"/>
    </location>
</feature>
<comment type="function">
    <text evidence="11">Involved in protein N-glycosylation. Essential for the second step of the dolichol-linked oligosaccharide pathway. Anchors the catalytic subunit ALG13 to the ER.</text>
</comment>
<dbReference type="GO" id="GO:0043541">
    <property type="term" value="C:UDP-N-acetylglucosamine transferase complex"/>
    <property type="evidence" value="ECO:0007669"/>
    <property type="project" value="TreeGrafter"/>
</dbReference>
<dbReference type="Pfam" id="PF08660">
    <property type="entry name" value="Alg14"/>
    <property type="match status" value="1"/>
</dbReference>
<keyword evidence="13" id="KW-1185">Reference proteome</keyword>
<dbReference type="PANTHER" id="PTHR12154:SF4">
    <property type="entry name" value="UDP-N-ACETYLGLUCOSAMINE TRANSFERASE SUBUNIT ALG14 HOMOLOG"/>
    <property type="match status" value="1"/>
</dbReference>
<evidence type="ECO:0000256" key="8">
    <source>
        <dbReference type="ARBA" id="ARBA00022989"/>
    </source>
</evidence>